<reference evidence="8 9" key="1">
    <citation type="journal article" date="2015" name="Sci. Rep.">
        <title>Genome of the facultative scuticociliatosis pathogen Pseudocohnilembus persalinus provides insight into its virulence through horizontal gene transfer.</title>
        <authorList>
            <person name="Xiong J."/>
            <person name="Wang G."/>
            <person name="Cheng J."/>
            <person name="Tian M."/>
            <person name="Pan X."/>
            <person name="Warren A."/>
            <person name="Jiang C."/>
            <person name="Yuan D."/>
            <person name="Miao W."/>
        </authorList>
    </citation>
    <scope>NUCLEOTIDE SEQUENCE [LARGE SCALE GENOMIC DNA]</scope>
    <source>
        <strain evidence="8">36N120E</strain>
    </source>
</reference>
<dbReference type="AlphaFoldDB" id="A0A0V0QLF0"/>
<feature type="transmembrane region" description="Helical" evidence="6">
    <location>
        <begin position="308"/>
        <end position="330"/>
    </location>
</feature>
<keyword evidence="7" id="KW-0732">Signal</keyword>
<evidence type="ECO:0000256" key="7">
    <source>
        <dbReference type="SAM" id="SignalP"/>
    </source>
</evidence>
<organism evidence="8 9">
    <name type="scientific">Pseudocohnilembus persalinus</name>
    <name type="common">Ciliate</name>
    <dbReference type="NCBI Taxonomy" id="266149"/>
    <lineage>
        <taxon>Eukaryota</taxon>
        <taxon>Sar</taxon>
        <taxon>Alveolata</taxon>
        <taxon>Ciliophora</taxon>
        <taxon>Intramacronucleata</taxon>
        <taxon>Oligohymenophorea</taxon>
        <taxon>Scuticociliatia</taxon>
        <taxon>Philasterida</taxon>
        <taxon>Pseudocohnilembidae</taxon>
        <taxon>Pseudocohnilembus</taxon>
    </lineage>
</organism>
<feature type="transmembrane region" description="Helical" evidence="6">
    <location>
        <begin position="62"/>
        <end position="83"/>
    </location>
</feature>
<proteinExistence type="predicted"/>
<comment type="subcellular location">
    <subcellularLocation>
        <location evidence="1">Membrane</location>
        <topology evidence="1">Multi-pass membrane protein</topology>
    </subcellularLocation>
</comment>
<dbReference type="InterPro" id="IPR003689">
    <property type="entry name" value="ZIP"/>
</dbReference>
<feature type="signal peptide" evidence="7">
    <location>
        <begin position="1"/>
        <end position="26"/>
    </location>
</feature>
<keyword evidence="2 6" id="KW-0812">Transmembrane</keyword>
<evidence type="ECO:0000256" key="2">
    <source>
        <dbReference type="ARBA" id="ARBA00022692"/>
    </source>
</evidence>
<evidence type="ECO:0000313" key="9">
    <source>
        <dbReference type="Proteomes" id="UP000054937"/>
    </source>
</evidence>
<feature type="transmembrane region" description="Helical" evidence="6">
    <location>
        <begin position="104"/>
        <end position="123"/>
    </location>
</feature>
<dbReference type="Proteomes" id="UP000054937">
    <property type="component" value="Unassembled WGS sequence"/>
</dbReference>
<dbReference type="OMA" id="IWLHSIG"/>
<feature type="chain" id="PRO_5006867489" description="Zinc/iron permease" evidence="7">
    <location>
        <begin position="27"/>
        <end position="391"/>
    </location>
</feature>
<evidence type="ECO:0008006" key="10">
    <source>
        <dbReference type="Google" id="ProtNLM"/>
    </source>
</evidence>
<feature type="transmembrane region" description="Helical" evidence="6">
    <location>
        <begin position="367"/>
        <end position="387"/>
    </location>
</feature>
<feature type="region of interest" description="Disordered" evidence="5">
    <location>
        <begin position="195"/>
        <end position="222"/>
    </location>
</feature>
<evidence type="ECO:0000256" key="3">
    <source>
        <dbReference type="ARBA" id="ARBA00022989"/>
    </source>
</evidence>
<dbReference type="InParanoid" id="A0A0V0QLF0"/>
<keyword evidence="4 6" id="KW-0472">Membrane</keyword>
<feature type="transmembrane region" description="Helical" evidence="6">
    <location>
        <begin position="166"/>
        <end position="186"/>
    </location>
</feature>
<dbReference type="GO" id="GO:0016020">
    <property type="term" value="C:membrane"/>
    <property type="evidence" value="ECO:0007669"/>
    <property type="project" value="UniProtKB-SubCell"/>
</dbReference>
<evidence type="ECO:0000313" key="8">
    <source>
        <dbReference type="EMBL" id="KRX03002.1"/>
    </source>
</evidence>
<evidence type="ECO:0000256" key="1">
    <source>
        <dbReference type="ARBA" id="ARBA00004141"/>
    </source>
</evidence>
<dbReference type="EMBL" id="LDAU01000146">
    <property type="protein sequence ID" value="KRX03002.1"/>
    <property type="molecule type" value="Genomic_DNA"/>
</dbReference>
<sequence>MNLSKNYIKLGVGLVILCCLFQAVSSHGHDHNILEETEYGKQIYAKIKQFYNNYLESNYSRVIFSIFLVSFPSVPTFMFLLFIQNFLNKNYGFSQSFLNKMISFSVGTLLGDVLLHMLPHLFIEDNHDHSHIHIDINQNHENEHTHDHDHVHSHEHEKHKHSHGNIMIPFLIIAGIVAFMILDFIFAKLNGGHSHSHDNQHQYNHNNNKKSENKKDNQSSLKNQKKIMETENTVECENKNSQNKLQAFTYLIGDLLHNFTDGLAIGAAFSHSLQMGLTTTFVVIIHELPHELGDFAYLIKKNYRLFDILLTQILTSFGALVGGIVGIYFGEIYKTELLSITAGGFLYMCLSQILPEIREHNHQTKKFSDLLSTLFFITGGILSMYYITLIE</sequence>
<dbReference type="PANTHER" id="PTHR16950:SF16">
    <property type="entry name" value="ZINC TRANSPORTER ZIP13"/>
    <property type="match status" value="1"/>
</dbReference>
<dbReference type="GO" id="GO:0005385">
    <property type="term" value="F:zinc ion transmembrane transporter activity"/>
    <property type="evidence" value="ECO:0007669"/>
    <property type="project" value="TreeGrafter"/>
</dbReference>
<keyword evidence="3 6" id="KW-1133">Transmembrane helix</keyword>
<evidence type="ECO:0000256" key="6">
    <source>
        <dbReference type="SAM" id="Phobius"/>
    </source>
</evidence>
<evidence type="ECO:0000256" key="4">
    <source>
        <dbReference type="ARBA" id="ARBA00023136"/>
    </source>
</evidence>
<dbReference type="GO" id="GO:0006882">
    <property type="term" value="P:intracellular zinc ion homeostasis"/>
    <property type="evidence" value="ECO:0007669"/>
    <property type="project" value="TreeGrafter"/>
</dbReference>
<accession>A0A0V0QLF0</accession>
<dbReference type="Pfam" id="PF02535">
    <property type="entry name" value="Zip"/>
    <property type="match status" value="1"/>
</dbReference>
<protein>
    <recommendedName>
        <fullName evidence="10">Zinc/iron permease</fullName>
    </recommendedName>
</protein>
<keyword evidence="9" id="KW-1185">Reference proteome</keyword>
<name>A0A0V0QLF0_PSEPJ</name>
<gene>
    <name evidence="8" type="ORF">PPERSA_04797</name>
</gene>
<dbReference type="PANTHER" id="PTHR16950">
    <property type="entry name" value="ZINC TRANSPORTER SLC39A7 HISTIDINE-RICH MEMBRANE PROTEIN KE4"/>
    <property type="match status" value="1"/>
</dbReference>
<dbReference type="OrthoDB" id="6096490at2759"/>
<evidence type="ECO:0000256" key="5">
    <source>
        <dbReference type="SAM" id="MobiDB-lite"/>
    </source>
</evidence>
<feature type="transmembrane region" description="Helical" evidence="6">
    <location>
        <begin position="336"/>
        <end position="355"/>
    </location>
</feature>
<comment type="caution">
    <text evidence="8">The sequence shown here is derived from an EMBL/GenBank/DDBJ whole genome shotgun (WGS) entry which is preliminary data.</text>
</comment>